<dbReference type="Pfam" id="PF13432">
    <property type="entry name" value="TPR_16"/>
    <property type="match status" value="2"/>
</dbReference>
<dbReference type="InterPro" id="IPR007560">
    <property type="entry name" value="Restrct_endonuc_IV_Mrr"/>
</dbReference>
<dbReference type="PANTHER" id="PTHR12558">
    <property type="entry name" value="CELL DIVISION CYCLE 16,23,27"/>
    <property type="match status" value="1"/>
</dbReference>
<dbReference type="Proteomes" id="UP000587760">
    <property type="component" value="Unassembled WGS sequence"/>
</dbReference>
<dbReference type="AlphaFoldDB" id="A0A841RGW2"/>
<feature type="transmembrane region" description="Helical" evidence="2">
    <location>
        <begin position="6"/>
        <end position="25"/>
    </location>
</feature>
<evidence type="ECO:0000259" key="3">
    <source>
        <dbReference type="Pfam" id="PF04471"/>
    </source>
</evidence>
<comment type="caution">
    <text evidence="4">The sequence shown here is derived from an EMBL/GenBank/DDBJ whole genome shotgun (WGS) entry which is preliminary data.</text>
</comment>
<dbReference type="Gene3D" id="1.25.40.10">
    <property type="entry name" value="Tetratricopeptide repeat domain"/>
    <property type="match status" value="1"/>
</dbReference>
<evidence type="ECO:0000313" key="5">
    <source>
        <dbReference type="Proteomes" id="UP000587760"/>
    </source>
</evidence>
<accession>A0A841RGW2</accession>
<dbReference type="SMART" id="SM00028">
    <property type="entry name" value="TPR"/>
    <property type="match status" value="5"/>
</dbReference>
<keyword evidence="2" id="KW-0812">Transmembrane</keyword>
<dbReference type="EMBL" id="JACHGJ010000014">
    <property type="protein sequence ID" value="MBB6482621.1"/>
    <property type="molecule type" value="Genomic_DNA"/>
</dbReference>
<dbReference type="GO" id="GO:0009307">
    <property type="term" value="P:DNA restriction-modification system"/>
    <property type="evidence" value="ECO:0007669"/>
    <property type="project" value="InterPro"/>
</dbReference>
<name>A0A841RGW2_9SPIO</name>
<dbReference type="SUPFAM" id="SSF48452">
    <property type="entry name" value="TPR-like"/>
    <property type="match status" value="2"/>
</dbReference>
<keyword evidence="2" id="KW-1133">Transmembrane helix</keyword>
<keyword evidence="1" id="KW-0802">TPR repeat</keyword>
<dbReference type="PANTHER" id="PTHR12558:SF13">
    <property type="entry name" value="CELL DIVISION CYCLE PROTEIN 27 HOMOLOG"/>
    <property type="match status" value="1"/>
</dbReference>
<dbReference type="GO" id="GO:0003677">
    <property type="term" value="F:DNA binding"/>
    <property type="evidence" value="ECO:0007669"/>
    <property type="project" value="InterPro"/>
</dbReference>
<gene>
    <name evidence="4" type="ORF">HNR50_004322</name>
</gene>
<dbReference type="InterPro" id="IPR011990">
    <property type="entry name" value="TPR-like_helical_dom_sf"/>
</dbReference>
<feature type="domain" description="Restriction endonuclease type IV Mrr" evidence="3">
    <location>
        <begin position="361"/>
        <end position="444"/>
    </location>
</feature>
<evidence type="ECO:0000256" key="1">
    <source>
        <dbReference type="PROSITE-ProRule" id="PRU00339"/>
    </source>
</evidence>
<organism evidence="4 5">
    <name type="scientific">Spirochaeta isovalerica</name>
    <dbReference type="NCBI Taxonomy" id="150"/>
    <lineage>
        <taxon>Bacteria</taxon>
        <taxon>Pseudomonadati</taxon>
        <taxon>Spirochaetota</taxon>
        <taxon>Spirochaetia</taxon>
        <taxon>Spirochaetales</taxon>
        <taxon>Spirochaetaceae</taxon>
        <taxon>Spirochaeta</taxon>
    </lineage>
</organism>
<evidence type="ECO:0000313" key="4">
    <source>
        <dbReference type="EMBL" id="MBB6482621.1"/>
    </source>
</evidence>
<feature type="repeat" description="TPR" evidence="1">
    <location>
        <begin position="167"/>
        <end position="200"/>
    </location>
</feature>
<protein>
    <submittedName>
        <fullName evidence="4">Tetratricopeptide (TPR) repeat protein</fullName>
    </submittedName>
</protein>
<dbReference type="GO" id="GO:0004519">
    <property type="term" value="F:endonuclease activity"/>
    <property type="evidence" value="ECO:0007669"/>
    <property type="project" value="InterPro"/>
</dbReference>
<dbReference type="Pfam" id="PF04471">
    <property type="entry name" value="Mrr_cat"/>
    <property type="match status" value="1"/>
</dbReference>
<proteinExistence type="predicted"/>
<dbReference type="PROSITE" id="PS50005">
    <property type="entry name" value="TPR"/>
    <property type="match status" value="2"/>
</dbReference>
<dbReference type="InterPro" id="IPR019734">
    <property type="entry name" value="TPR_rpt"/>
</dbReference>
<keyword evidence="5" id="KW-1185">Reference proteome</keyword>
<keyword evidence="2" id="KW-0472">Membrane</keyword>
<feature type="repeat" description="TPR" evidence="1">
    <location>
        <begin position="133"/>
        <end position="166"/>
    </location>
</feature>
<sequence length="451" mass="51364">MMSLLPYMAILGVVIVGSIVTLVLVKSSGGGKSNDKYQGKTKTTILKEANKKLASNPKDPNALMAIADIYFSDNNFAKAMKTYRMLVDLCAVNPDLDEYKINLRYGISAMEEKIYKEAYKSLMLARNTKPEDFQTNAYLGKIEFMMKKYDKSISYLLYALKIKPDHDESVKYLGMSYYKMKKYKEAVPRLNRAVSGHPDDKEALFALAISCNETGRVEHALKIFTHLRPDPVWGPKSALYSGTIHTKMRKLDKAVIDYEIGLRHENIPTEILLELKYRLAGVHSSEGRLDKSLEVLKDITRIDPGYKDVQTQVRKFRELSSNKNLQVYLNAPATDFVSLCRSITNIVIKKTKVNIIDVAFTNAEYVDIVAEVKAQKWEDLILYRYVRTDGLVGQIMVRDLYEKLKEHHAGRGFCFSAGGFTESAEQWVEARLIDLISKDKLIQYLNKIDTI</sequence>
<evidence type="ECO:0000256" key="2">
    <source>
        <dbReference type="SAM" id="Phobius"/>
    </source>
</evidence>
<reference evidence="4 5" key="1">
    <citation type="submission" date="2020-08" db="EMBL/GenBank/DDBJ databases">
        <title>Genomic Encyclopedia of Type Strains, Phase IV (KMG-IV): sequencing the most valuable type-strain genomes for metagenomic binning, comparative biology and taxonomic classification.</title>
        <authorList>
            <person name="Goeker M."/>
        </authorList>
    </citation>
    <scope>NUCLEOTIDE SEQUENCE [LARGE SCALE GENOMIC DNA]</scope>
    <source>
        <strain evidence="4 5">DSM 2461</strain>
    </source>
</reference>